<protein>
    <submittedName>
        <fullName evidence="1">Uncharacterized protein</fullName>
    </submittedName>
</protein>
<accession>A0A645ISL6</accession>
<dbReference type="EMBL" id="VSSQ01122563">
    <property type="protein sequence ID" value="MPN54385.1"/>
    <property type="molecule type" value="Genomic_DNA"/>
</dbReference>
<gene>
    <name evidence="1" type="ORF">SDC9_202055</name>
</gene>
<reference evidence="1" key="1">
    <citation type="submission" date="2019-08" db="EMBL/GenBank/DDBJ databases">
        <authorList>
            <person name="Kucharzyk K."/>
            <person name="Murdoch R.W."/>
            <person name="Higgins S."/>
            <person name="Loffler F."/>
        </authorList>
    </citation>
    <scope>NUCLEOTIDE SEQUENCE</scope>
</reference>
<organism evidence="1">
    <name type="scientific">bioreactor metagenome</name>
    <dbReference type="NCBI Taxonomy" id="1076179"/>
    <lineage>
        <taxon>unclassified sequences</taxon>
        <taxon>metagenomes</taxon>
        <taxon>ecological metagenomes</taxon>
    </lineage>
</organism>
<comment type="caution">
    <text evidence="1">The sequence shown here is derived from an EMBL/GenBank/DDBJ whole genome shotgun (WGS) entry which is preliminary data.</text>
</comment>
<name>A0A645ISL6_9ZZZZ</name>
<proteinExistence type="predicted"/>
<sequence length="49" mass="5533">MDTEEGARVAFLRDALDTQTQEHYLLLTGDRIDDFAGPALRLVIERSGR</sequence>
<dbReference type="AlphaFoldDB" id="A0A645ISL6"/>
<evidence type="ECO:0000313" key="1">
    <source>
        <dbReference type="EMBL" id="MPN54385.1"/>
    </source>
</evidence>